<evidence type="ECO:0000256" key="1">
    <source>
        <dbReference type="SAM" id="Phobius"/>
    </source>
</evidence>
<sequence>MAPAVSLRLVIRVSLDGYACTCISHAHSLFSMKGIALRGQRASRSQALVCQLCQVSTPATPRSRTQLPRSFTPFIPISPRIELGQWRPKKALRSNWGSISISARRYTSNPSQTAVLNPEKTLEQIERDSVKLRASDSVPSDESVLRLLRSCQDVAEILVSSNPEGLELSSKQNGDNAVSSLLDLEEKKSSGKQSKAPRLQQSQLADSLSRITYDLLTDKKVFISPEVLASYTKIQTLLKQGQSFPEIFYLYAHKPVPEENSSPIRYHKSNPKNVNSAVPTELAHLALDIAIEQRNLSLVLAIIDNTFCAPAFHRAKLFKKAVVPLGGLAATPAACYAIASWASTLQNTMDPSMATGIAFAASLAYVGGVSSVGLLAITTANDQMQRVTWLPGIPLRHRWLREEERAALDKVAVAWGFKNVTFWGEEEGEEWENLREFIGMRGMILDKTDLMPGMQ</sequence>
<keyword evidence="1" id="KW-0472">Membrane</keyword>
<keyword evidence="1" id="KW-1133">Transmembrane helix</keyword>
<dbReference type="AlphaFoldDB" id="A0A5M9N326"/>
<accession>A0A5M9N326</accession>
<dbReference type="VEuPathDB" id="FungiDB:EYZ11_001759"/>
<evidence type="ECO:0000313" key="3">
    <source>
        <dbReference type="Proteomes" id="UP000324241"/>
    </source>
</evidence>
<comment type="caution">
    <text evidence="2">The sequence shown here is derived from an EMBL/GenBank/DDBJ whole genome shotgun (WGS) entry which is preliminary data.</text>
</comment>
<reference evidence="2 3" key="1">
    <citation type="submission" date="2019-08" db="EMBL/GenBank/DDBJ databases">
        <title>The genome sequence of a newly discovered highly antifungal drug resistant Aspergillus species, Aspergillus tanneri NIH 1004.</title>
        <authorList>
            <person name="Mounaud S."/>
            <person name="Singh I."/>
            <person name="Joardar V."/>
            <person name="Pakala S."/>
            <person name="Pakala S."/>
            <person name="Venepally P."/>
            <person name="Chung J.K."/>
            <person name="Losada L."/>
            <person name="Nierman W.C."/>
        </authorList>
    </citation>
    <scope>NUCLEOTIDE SEQUENCE [LARGE SCALE GENOMIC DNA]</scope>
    <source>
        <strain evidence="2 3">NIH1004</strain>
    </source>
</reference>
<organism evidence="2 3">
    <name type="scientific">Aspergillus tanneri</name>
    <dbReference type="NCBI Taxonomy" id="1220188"/>
    <lineage>
        <taxon>Eukaryota</taxon>
        <taxon>Fungi</taxon>
        <taxon>Dikarya</taxon>
        <taxon>Ascomycota</taxon>
        <taxon>Pezizomycotina</taxon>
        <taxon>Eurotiomycetes</taxon>
        <taxon>Eurotiomycetidae</taxon>
        <taxon>Eurotiales</taxon>
        <taxon>Aspergillaceae</taxon>
        <taxon>Aspergillus</taxon>
        <taxon>Aspergillus subgen. Circumdati</taxon>
    </lineage>
</organism>
<dbReference type="EMBL" id="QUQM01000002">
    <property type="protein sequence ID" value="KAA8651954.1"/>
    <property type="molecule type" value="Genomic_DNA"/>
</dbReference>
<keyword evidence="1" id="KW-0812">Transmembrane</keyword>
<dbReference type="GeneID" id="54323556"/>
<evidence type="ECO:0000313" key="2">
    <source>
        <dbReference type="EMBL" id="KAA8651954.1"/>
    </source>
</evidence>
<protein>
    <submittedName>
        <fullName evidence="2">Uncharacterized protein</fullName>
    </submittedName>
</protein>
<proteinExistence type="predicted"/>
<dbReference type="OrthoDB" id="5360701at2759"/>
<dbReference type="Proteomes" id="UP000324241">
    <property type="component" value="Unassembled WGS sequence"/>
</dbReference>
<feature type="transmembrane region" description="Helical" evidence="1">
    <location>
        <begin position="321"/>
        <end position="342"/>
    </location>
</feature>
<feature type="transmembrane region" description="Helical" evidence="1">
    <location>
        <begin position="354"/>
        <end position="377"/>
    </location>
</feature>
<gene>
    <name evidence="2" type="ORF">ATNIH1004_000854</name>
</gene>
<dbReference type="RefSeq" id="XP_033431315.1">
    <property type="nucleotide sequence ID" value="XM_033565558.1"/>
</dbReference>
<name>A0A5M9N326_9EURO</name>